<dbReference type="OrthoDB" id="9794018at2"/>
<dbReference type="GO" id="GO:0019379">
    <property type="term" value="P:sulfate assimilation, phosphoadenylyl sulfate reduction by phosphoadenylyl-sulfate reductase (thioredoxin)"/>
    <property type="evidence" value="ECO:0007669"/>
    <property type="project" value="TreeGrafter"/>
</dbReference>
<comment type="caution">
    <text evidence="4">The sequence shown here is derived from an EMBL/GenBank/DDBJ whole genome shotgun (WGS) entry which is preliminary data.</text>
</comment>
<dbReference type="GO" id="GO:0004604">
    <property type="term" value="F:phosphoadenylyl-sulfate reductase (thioredoxin) activity"/>
    <property type="evidence" value="ECO:0007669"/>
    <property type="project" value="TreeGrafter"/>
</dbReference>
<dbReference type="AlphaFoldDB" id="A0A369WPV7"/>
<evidence type="ECO:0000259" key="3">
    <source>
        <dbReference type="Pfam" id="PF01507"/>
    </source>
</evidence>
<protein>
    <submittedName>
        <fullName evidence="4">Phosphoadenylylsulfate reductase</fullName>
    </submittedName>
</protein>
<feature type="domain" description="Phosphoadenosine phosphosulphate reductase" evidence="3">
    <location>
        <begin position="30"/>
        <end position="184"/>
    </location>
</feature>
<dbReference type="PANTHER" id="PTHR46509:SF1">
    <property type="entry name" value="PHOSPHOADENOSINE PHOSPHOSULFATE REDUCTASE"/>
    <property type="match status" value="1"/>
</dbReference>
<dbReference type="SUPFAM" id="SSF52402">
    <property type="entry name" value="Adenine nucleotide alpha hydrolases-like"/>
    <property type="match status" value="1"/>
</dbReference>
<accession>A0A369WPV7</accession>
<dbReference type="Pfam" id="PF01507">
    <property type="entry name" value="PAPS_reduct"/>
    <property type="match status" value="1"/>
</dbReference>
<evidence type="ECO:0000313" key="4">
    <source>
        <dbReference type="EMBL" id="RDE24110.1"/>
    </source>
</evidence>
<evidence type="ECO:0000313" key="5">
    <source>
        <dbReference type="Proteomes" id="UP000253769"/>
    </source>
</evidence>
<dbReference type="Gene3D" id="3.40.50.620">
    <property type="entry name" value="HUPs"/>
    <property type="match status" value="1"/>
</dbReference>
<sequence length="206" mass="23181">MLDIAKANQELRDASPQKIIESALAQAKNPITTTNFGPFEAVILHMAVQVKADIPVVWIDSGYNTRETYKVAQQLIEALNLNIDVYTPKVSAARCDAALGGIPSVDDERHAEFTEQFKLEPFARAMKEHQPDVWFTAVRSEQTAFRQDMEIFGTGPNGVLKVAPLLHWKEADMQRYLEENNLPNVIKYFDPTKALANRECGLHTKL</sequence>
<dbReference type="Proteomes" id="UP000253769">
    <property type="component" value="Unassembled WGS sequence"/>
</dbReference>
<name>A0A369WPV7_9GAMM</name>
<keyword evidence="5" id="KW-1185">Reference proteome</keyword>
<dbReference type="RefSeq" id="WP_114693692.1">
    <property type="nucleotide sequence ID" value="NZ_QQOH01000001.1"/>
</dbReference>
<dbReference type="GO" id="GO:0005737">
    <property type="term" value="C:cytoplasm"/>
    <property type="evidence" value="ECO:0007669"/>
    <property type="project" value="TreeGrafter"/>
</dbReference>
<gene>
    <name evidence="4" type="ORF">DV711_00440</name>
</gene>
<organism evidence="4 5">
    <name type="scientific">Motiliproteus coralliicola</name>
    <dbReference type="NCBI Taxonomy" id="2283196"/>
    <lineage>
        <taxon>Bacteria</taxon>
        <taxon>Pseudomonadati</taxon>
        <taxon>Pseudomonadota</taxon>
        <taxon>Gammaproteobacteria</taxon>
        <taxon>Oceanospirillales</taxon>
        <taxon>Oceanospirillaceae</taxon>
        <taxon>Motiliproteus</taxon>
    </lineage>
</organism>
<comment type="similarity">
    <text evidence="1">Belongs to the PAPS reductase family. CysH subfamily.</text>
</comment>
<reference evidence="4 5" key="1">
    <citation type="submission" date="2018-07" db="EMBL/GenBank/DDBJ databases">
        <title>Motiliproteus coralliicola sp. nov., a bacterium isolated from Coral.</title>
        <authorList>
            <person name="Wang G."/>
        </authorList>
    </citation>
    <scope>NUCLEOTIDE SEQUENCE [LARGE SCALE GENOMIC DNA]</scope>
    <source>
        <strain evidence="4 5">C34</strain>
    </source>
</reference>
<evidence type="ECO:0000256" key="2">
    <source>
        <dbReference type="ARBA" id="ARBA00024327"/>
    </source>
</evidence>
<dbReference type="EMBL" id="QQOH01000001">
    <property type="protein sequence ID" value="RDE24110.1"/>
    <property type="molecule type" value="Genomic_DNA"/>
</dbReference>
<dbReference type="PANTHER" id="PTHR46509">
    <property type="entry name" value="PHOSPHOADENOSINE PHOSPHOSULFATE REDUCTASE"/>
    <property type="match status" value="1"/>
</dbReference>
<comment type="pathway">
    <text evidence="2">Sulfur metabolism; hydrogen sulfide biosynthesis; sulfite from sulfate.</text>
</comment>
<dbReference type="InterPro" id="IPR014729">
    <property type="entry name" value="Rossmann-like_a/b/a_fold"/>
</dbReference>
<proteinExistence type="inferred from homology"/>
<dbReference type="InterPro" id="IPR002500">
    <property type="entry name" value="PAPS_reduct_dom"/>
</dbReference>
<evidence type="ECO:0000256" key="1">
    <source>
        <dbReference type="ARBA" id="ARBA00009732"/>
    </source>
</evidence>